<dbReference type="KEGG" id="pfy:PFICI_13598"/>
<dbReference type="Proteomes" id="UP000030651">
    <property type="component" value="Unassembled WGS sequence"/>
</dbReference>
<dbReference type="EMBL" id="KI912119">
    <property type="protein sequence ID" value="ETS75114.1"/>
    <property type="molecule type" value="Genomic_DNA"/>
</dbReference>
<reference evidence="3" key="1">
    <citation type="journal article" date="2015" name="BMC Genomics">
        <title>Genomic and transcriptomic analysis of the endophytic fungus Pestalotiopsis fici reveals its lifestyle and high potential for synthesis of natural products.</title>
        <authorList>
            <person name="Wang X."/>
            <person name="Zhang X."/>
            <person name="Liu L."/>
            <person name="Xiang M."/>
            <person name="Wang W."/>
            <person name="Sun X."/>
            <person name="Che Y."/>
            <person name="Guo L."/>
            <person name="Liu G."/>
            <person name="Guo L."/>
            <person name="Wang C."/>
            <person name="Yin W.B."/>
            <person name="Stadler M."/>
            <person name="Zhang X."/>
            <person name="Liu X."/>
        </authorList>
    </citation>
    <scope>NUCLEOTIDE SEQUENCE [LARGE SCALE GENOMIC DNA]</scope>
    <source>
        <strain evidence="3">W106-1 / CGMCC3.15140</strain>
    </source>
</reference>
<sequence length="294" mass="34018">MTCPMRFDRDREVQVPFEKPHIFETIAEPHELKNYVDDAIYLTGGQFAILCQFAHPGLAEGSYKHSNFAYRILNRLQTTARFLNAAVYGTQQEKEAIFSVIHSAHSDVKGETYYADDPELHKWTAATLFVSLVVVHEAFFGKLSREKQEALYKESAVYGTSLRMPPEMWPATLDAFWEYWHHMIATLEVTDWARNLAGDLLHPKKLPLWLKPQAPVARLLTIHWMPERLQREYGLTVTPLNKAMYHFVVGYTALVYPHLPKSLKQLPSKMYMKDMKKAVKRIEETGTWYKAAQA</sequence>
<dbReference type="AlphaFoldDB" id="W3WMV8"/>
<dbReference type="InParanoid" id="W3WMV8"/>
<proteinExistence type="predicted"/>
<evidence type="ECO:0000313" key="2">
    <source>
        <dbReference type="EMBL" id="ETS75114.1"/>
    </source>
</evidence>
<organism evidence="2 3">
    <name type="scientific">Pestalotiopsis fici (strain W106-1 / CGMCC3.15140)</name>
    <dbReference type="NCBI Taxonomy" id="1229662"/>
    <lineage>
        <taxon>Eukaryota</taxon>
        <taxon>Fungi</taxon>
        <taxon>Dikarya</taxon>
        <taxon>Ascomycota</taxon>
        <taxon>Pezizomycotina</taxon>
        <taxon>Sordariomycetes</taxon>
        <taxon>Xylariomycetidae</taxon>
        <taxon>Amphisphaeriales</taxon>
        <taxon>Sporocadaceae</taxon>
        <taxon>Pestalotiopsis</taxon>
    </lineage>
</organism>
<dbReference type="RefSeq" id="XP_007840370.1">
    <property type="nucleotide sequence ID" value="XM_007842179.1"/>
</dbReference>
<dbReference type="InterPro" id="IPR018713">
    <property type="entry name" value="MPAB/Lcp_cat_dom"/>
</dbReference>
<dbReference type="PANTHER" id="PTHR36151">
    <property type="entry name" value="BLR2777 PROTEIN"/>
    <property type="match status" value="1"/>
</dbReference>
<protein>
    <recommendedName>
        <fullName evidence="1">ER-bound oxygenase mpaB/mpaB'/Rubber oxygenase catalytic domain-containing protein</fullName>
    </recommendedName>
</protein>
<dbReference type="GO" id="GO:0016491">
    <property type="term" value="F:oxidoreductase activity"/>
    <property type="evidence" value="ECO:0007669"/>
    <property type="project" value="InterPro"/>
</dbReference>
<dbReference type="eggNOG" id="ENOG502SMRD">
    <property type="taxonomic scope" value="Eukaryota"/>
</dbReference>
<evidence type="ECO:0000259" key="1">
    <source>
        <dbReference type="Pfam" id="PF09995"/>
    </source>
</evidence>
<keyword evidence="3" id="KW-1185">Reference proteome</keyword>
<accession>W3WMV8</accession>
<gene>
    <name evidence="2" type="ORF">PFICI_13598</name>
</gene>
<dbReference type="OMA" id="HKWTAAT"/>
<dbReference type="GeneID" id="19278611"/>
<name>W3WMV8_PESFW</name>
<dbReference type="Pfam" id="PF09995">
    <property type="entry name" value="MPAB_Lcp_cat"/>
    <property type="match status" value="1"/>
</dbReference>
<evidence type="ECO:0000313" key="3">
    <source>
        <dbReference type="Proteomes" id="UP000030651"/>
    </source>
</evidence>
<feature type="domain" description="ER-bound oxygenase mpaB/mpaB'/Rubber oxygenase catalytic" evidence="1">
    <location>
        <begin position="35"/>
        <end position="248"/>
    </location>
</feature>
<dbReference type="OrthoDB" id="5131368at2759"/>
<dbReference type="PANTHER" id="PTHR36151:SF3">
    <property type="entry name" value="ER-BOUND OXYGENASE MPAB_MPAB'_RUBBER OXYGENASE CATALYTIC DOMAIN-CONTAINING PROTEIN"/>
    <property type="match status" value="1"/>
</dbReference>
<dbReference type="HOGENOM" id="CLU_059206_3_1_1"/>